<dbReference type="GO" id="GO:0016787">
    <property type="term" value="F:hydrolase activity"/>
    <property type="evidence" value="ECO:0007669"/>
    <property type="project" value="UniProtKB-KW"/>
</dbReference>
<dbReference type="GO" id="GO:0004540">
    <property type="term" value="F:RNA nuclease activity"/>
    <property type="evidence" value="ECO:0007669"/>
    <property type="project" value="InterPro"/>
</dbReference>
<evidence type="ECO:0000313" key="11">
    <source>
        <dbReference type="Proteomes" id="UP000236569"/>
    </source>
</evidence>
<sequence>MTRNVAASFLLDTNVVSQATKSQPAPGVVALLQATPLSRLYLSSITLGELELGTEALDDPVKRARLRRWLDDKLRPDYRGRVLVPNDGVMTTWARMILASGRRPGQVPCMDALLAATALHHDLTLVTRNVGDFQGFGVRVFNPWDQSGAM</sequence>
<evidence type="ECO:0000313" key="10">
    <source>
        <dbReference type="EMBL" id="GBF07067.1"/>
    </source>
</evidence>
<dbReference type="PANTHER" id="PTHR33653">
    <property type="entry name" value="RIBONUCLEASE VAPC2"/>
    <property type="match status" value="1"/>
</dbReference>
<comment type="similarity">
    <text evidence="7 8">Belongs to the PINc/VapC protein family.</text>
</comment>
<gene>
    <name evidence="8" type="primary">vapC</name>
    <name evidence="10" type="ORF">DAERI_120060</name>
</gene>
<evidence type="ECO:0000256" key="5">
    <source>
        <dbReference type="ARBA" id="ARBA00022801"/>
    </source>
</evidence>
<evidence type="ECO:0000256" key="6">
    <source>
        <dbReference type="ARBA" id="ARBA00022842"/>
    </source>
</evidence>
<dbReference type="AlphaFoldDB" id="A0A2I9DVV9"/>
<name>A0A2I9DVV9_9DEIO</name>
<dbReference type="CDD" id="cd18746">
    <property type="entry name" value="PIN_VapC4-5_FitB-like"/>
    <property type="match status" value="1"/>
</dbReference>
<keyword evidence="4 8" id="KW-0479">Metal-binding</keyword>
<comment type="cofactor">
    <cofactor evidence="1 8">
        <name>Mg(2+)</name>
        <dbReference type="ChEBI" id="CHEBI:18420"/>
    </cofactor>
</comment>
<keyword evidence="3 8" id="KW-0540">Nuclease</keyword>
<comment type="function">
    <text evidence="8">Toxic component of a toxin-antitoxin (TA) system. An RNase.</text>
</comment>
<feature type="binding site" evidence="8">
    <location>
        <position position="111"/>
    </location>
    <ligand>
        <name>Mg(2+)</name>
        <dbReference type="ChEBI" id="CHEBI:18420"/>
    </ligand>
</feature>
<dbReference type="SUPFAM" id="SSF88723">
    <property type="entry name" value="PIN domain-like"/>
    <property type="match status" value="1"/>
</dbReference>
<dbReference type="InterPro" id="IPR050556">
    <property type="entry name" value="Type_II_TA_system_RNase"/>
</dbReference>
<evidence type="ECO:0000256" key="4">
    <source>
        <dbReference type="ARBA" id="ARBA00022723"/>
    </source>
</evidence>
<keyword evidence="8" id="KW-0800">Toxin</keyword>
<evidence type="ECO:0000256" key="7">
    <source>
        <dbReference type="ARBA" id="ARBA00038093"/>
    </source>
</evidence>
<accession>A0A2I9DVV9</accession>
<dbReference type="Proteomes" id="UP000236569">
    <property type="component" value="Unassembled WGS sequence"/>
</dbReference>
<dbReference type="PANTHER" id="PTHR33653:SF1">
    <property type="entry name" value="RIBONUCLEASE VAPC2"/>
    <property type="match status" value="1"/>
</dbReference>
<dbReference type="GO" id="GO:0090729">
    <property type="term" value="F:toxin activity"/>
    <property type="evidence" value="ECO:0007669"/>
    <property type="project" value="UniProtKB-KW"/>
</dbReference>
<dbReference type="InterPro" id="IPR029060">
    <property type="entry name" value="PIN-like_dom_sf"/>
</dbReference>
<dbReference type="InterPro" id="IPR002716">
    <property type="entry name" value="PIN_dom"/>
</dbReference>
<feature type="domain" description="PIN" evidence="9">
    <location>
        <begin position="10"/>
        <end position="129"/>
    </location>
</feature>
<keyword evidence="2 8" id="KW-1277">Toxin-antitoxin system</keyword>
<evidence type="ECO:0000259" key="9">
    <source>
        <dbReference type="Pfam" id="PF01850"/>
    </source>
</evidence>
<evidence type="ECO:0000256" key="2">
    <source>
        <dbReference type="ARBA" id="ARBA00022649"/>
    </source>
</evidence>
<comment type="caution">
    <text evidence="10">The sequence shown here is derived from an EMBL/GenBank/DDBJ whole genome shotgun (WGS) entry which is preliminary data.</text>
</comment>
<keyword evidence="6 8" id="KW-0460">Magnesium</keyword>
<dbReference type="RefSeq" id="WP_165794245.1">
    <property type="nucleotide sequence ID" value="NZ_BFAG01000012.1"/>
</dbReference>
<dbReference type="InterPro" id="IPR022907">
    <property type="entry name" value="VapC_family"/>
</dbReference>
<organism evidence="10 11">
    <name type="scientific">Deinococcus aerius</name>
    <dbReference type="NCBI Taxonomy" id="200253"/>
    <lineage>
        <taxon>Bacteria</taxon>
        <taxon>Thermotogati</taxon>
        <taxon>Deinococcota</taxon>
        <taxon>Deinococci</taxon>
        <taxon>Deinococcales</taxon>
        <taxon>Deinococcaceae</taxon>
        <taxon>Deinococcus</taxon>
    </lineage>
</organism>
<evidence type="ECO:0000256" key="3">
    <source>
        <dbReference type="ARBA" id="ARBA00022722"/>
    </source>
</evidence>
<protein>
    <recommendedName>
        <fullName evidence="8">Ribonuclease VapC</fullName>
        <shortName evidence="8">RNase VapC</shortName>
        <ecNumber evidence="8">3.1.-.-</ecNumber>
    </recommendedName>
    <alternativeName>
        <fullName evidence="8">Toxin VapC</fullName>
    </alternativeName>
</protein>
<dbReference type="Gene3D" id="3.40.50.1010">
    <property type="entry name" value="5'-nuclease"/>
    <property type="match status" value="1"/>
</dbReference>
<keyword evidence="11" id="KW-1185">Reference proteome</keyword>
<dbReference type="EMBL" id="BFAG01000012">
    <property type="protein sequence ID" value="GBF07067.1"/>
    <property type="molecule type" value="Genomic_DNA"/>
</dbReference>
<dbReference type="Pfam" id="PF01850">
    <property type="entry name" value="PIN"/>
    <property type="match status" value="1"/>
</dbReference>
<evidence type="ECO:0000256" key="8">
    <source>
        <dbReference type="HAMAP-Rule" id="MF_00265"/>
    </source>
</evidence>
<feature type="binding site" evidence="8">
    <location>
        <position position="12"/>
    </location>
    <ligand>
        <name>Mg(2+)</name>
        <dbReference type="ChEBI" id="CHEBI:18420"/>
    </ligand>
</feature>
<dbReference type="HAMAP" id="MF_00265">
    <property type="entry name" value="VapC_Nob1"/>
    <property type="match status" value="1"/>
</dbReference>
<proteinExistence type="inferred from homology"/>
<dbReference type="EC" id="3.1.-.-" evidence="8"/>
<evidence type="ECO:0000256" key="1">
    <source>
        <dbReference type="ARBA" id="ARBA00001946"/>
    </source>
</evidence>
<keyword evidence="5 8" id="KW-0378">Hydrolase</keyword>
<dbReference type="GO" id="GO:0000287">
    <property type="term" value="F:magnesium ion binding"/>
    <property type="evidence" value="ECO:0007669"/>
    <property type="project" value="UniProtKB-UniRule"/>
</dbReference>
<reference evidence="11" key="1">
    <citation type="submission" date="2018-01" db="EMBL/GenBank/DDBJ databases">
        <title>Draft Genome Sequence of the Radioresistant Bacterium Deinococcus aerius TR0125, Isolated from the Higher Atmosphere above Japan.</title>
        <authorList>
            <person name="Satoh K."/>
            <person name="Arai H."/>
            <person name="Sanzen T."/>
            <person name="Kawaguchi Y."/>
            <person name="Hayashi H."/>
            <person name="Yokobori S."/>
            <person name="Yamagishi A."/>
            <person name="Oono Y."/>
            <person name="Narumi I."/>
        </authorList>
    </citation>
    <scope>NUCLEOTIDE SEQUENCE [LARGE SCALE GENOMIC DNA]</scope>
    <source>
        <strain evidence="11">TR0125</strain>
    </source>
</reference>